<dbReference type="Proteomes" id="UP000320496">
    <property type="component" value="Chromosome"/>
</dbReference>
<dbReference type="InterPro" id="IPR038740">
    <property type="entry name" value="BioF2-like_GNAT_dom"/>
</dbReference>
<name>A0A517Z677_9PLAN</name>
<feature type="domain" description="BioF2-like acetyltransferase" evidence="1">
    <location>
        <begin position="220"/>
        <end position="347"/>
    </location>
</feature>
<dbReference type="AlphaFoldDB" id="A0A517Z677"/>
<dbReference type="RefSeq" id="WP_197444319.1">
    <property type="nucleotide sequence ID" value="NZ_CP036275.1"/>
</dbReference>
<sequence>MSATGLPPAAKKQHDAPFVDCIPTGPPAEVTPPLADGAFVEFVPADGLDERVDDWQSLADDAAEPNVFLEPWFLRPALNAFAGESKLRFALVYRPSTRRDTPPVLCGFFPFEEQPSWKNVPVRVWTLWQHPYSFLSTPLIRRGQGALCLAALFEALREERRGPAVLELPDVDGAGPFHQALTDATAEQTLNTFCVSEQSRAVLEPGDDWQQYVVEALTSHNRRELRRQRRRLADLGDITVRFNDGNGFFDFWMEQFLDLEAAGWKGNAGTAIGLDERHRQFFREITHAAAQRRQLMLLGLFLNNEPIAMKWNFRSGTGSFAFKIAYDESYRKFSPGVHLEIENIRVLHGMPSITWMDSCAVPQHFMINRLWRQRRTIRHLLVSTGRLTGDALVGLAPLARVVRRRFRSASRQPAAIQQT</sequence>
<dbReference type="EMBL" id="CP036275">
    <property type="protein sequence ID" value="QDU37983.1"/>
    <property type="molecule type" value="Genomic_DNA"/>
</dbReference>
<dbReference type="SUPFAM" id="SSF55729">
    <property type="entry name" value="Acyl-CoA N-acyltransferases (Nat)"/>
    <property type="match status" value="1"/>
</dbReference>
<gene>
    <name evidence="2" type="ORF">Mal4_23020</name>
</gene>
<keyword evidence="3" id="KW-1185">Reference proteome</keyword>
<protein>
    <recommendedName>
        <fullName evidence="1">BioF2-like acetyltransferase domain-containing protein</fullName>
    </recommendedName>
</protein>
<organism evidence="2 3">
    <name type="scientific">Maioricimonas rarisocia</name>
    <dbReference type="NCBI Taxonomy" id="2528026"/>
    <lineage>
        <taxon>Bacteria</taxon>
        <taxon>Pseudomonadati</taxon>
        <taxon>Planctomycetota</taxon>
        <taxon>Planctomycetia</taxon>
        <taxon>Planctomycetales</taxon>
        <taxon>Planctomycetaceae</taxon>
        <taxon>Maioricimonas</taxon>
    </lineage>
</organism>
<dbReference type="Pfam" id="PF13480">
    <property type="entry name" value="Acetyltransf_6"/>
    <property type="match status" value="1"/>
</dbReference>
<dbReference type="KEGG" id="mri:Mal4_23020"/>
<evidence type="ECO:0000313" key="2">
    <source>
        <dbReference type="EMBL" id="QDU37983.1"/>
    </source>
</evidence>
<accession>A0A517Z677</accession>
<evidence type="ECO:0000259" key="1">
    <source>
        <dbReference type="Pfam" id="PF13480"/>
    </source>
</evidence>
<evidence type="ECO:0000313" key="3">
    <source>
        <dbReference type="Proteomes" id="UP000320496"/>
    </source>
</evidence>
<proteinExistence type="predicted"/>
<dbReference type="InterPro" id="IPR016181">
    <property type="entry name" value="Acyl_CoA_acyltransferase"/>
</dbReference>
<reference evidence="2 3" key="1">
    <citation type="submission" date="2019-02" db="EMBL/GenBank/DDBJ databases">
        <title>Deep-cultivation of Planctomycetes and their phenomic and genomic characterization uncovers novel biology.</title>
        <authorList>
            <person name="Wiegand S."/>
            <person name="Jogler M."/>
            <person name="Boedeker C."/>
            <person name="Pinto D."/>
            <person name="Vollmers J."/>
            <person name="Rivas-Marin E."/>
            <person name="Kohn T."/>
            <person name="Peeters S.H."/>
            <person name="Heuer A."/>
            <person name="Rast P."/>
            <person name="Oberbeckmann S."/>
            <person name="Bunk B."/>
            <person name="Jeske O."/>
            <person name="Meyerdierks A."/>
            <person name="Storesund J.E."/>
            <person name="Kallscheuer N."/>
            <person name="Luecker S."/>
            <person name="Lage O.M."/>
            <person name="Pohl T."/>
            <person name="Merkel B.J."/>
            <person name="Hornburger P."/>
            <person name="Mueller R.-W."/>
            <person name="Bruemmer F."/>
            <person name="Labrenz M."/>
            <person name="Spormann A.M."/>
            <person name="Op den Camp H."/>
            <person name="Overmann J."/>
            <person name="Amann R."/>
            <person name="Jetten M.S.M."/>
            <person name="Mascher T."/>
            <person name="Medema M.H."/>
            <person name="Devos D.P."/>
            <person name="Kaster A.-K."/>
            <person name="Ovreas L."/>
            <person name="Rohde M."/>
            <person name="Galperin M.Y."/>
            <person name="Jogler C."/>
        </authorList>
    </citation>
    <scope>NUCLEOTIDE SEQUENCE [LARGE SCALE GENOMIC DNA]</scope>
    <source>
        <strain evidence="2 3">Mal4</strain>
    </source>
</reference>